<evidence type="ECO:0000256" key="2">
    <source>
        <dbReference type="SAM" id="Phobius"/>
    </source>
</evidence>
<keyword evidence="4" id="KW-1185">Reference proteome</keyword>
<dbReference type="AlphaFoldDB" id="A0A1X1RLM9"/>
<feature type="transmembrane region" description="Helical" evidence="2">
    <location>
        <begin position="20"/>
        <end position="40"/>
    </location>
</feature>
<gene>
    <name evidence="3" type="ORF">AWC04_01730</name>
</gene>
<sequence length="86" mass="9278">MLPYWIRGRHAGMAWDDWLLTTGMLVGFWLAVTAMTIALFGTVSGERPTGIVASSAPGGEVDVADTAHPDRRHRPAAVIDKESTIT</sequence>
<keyword evidence="2" id="KW-1133">Transmembrane helix</keyword>
<comment type="caution">
    <text evidence="3">The sequence shown here is derived from an EMBL/GenBank/DDBJ whole genome shotgun (WGS) entry which is preliminary data.</text>
</comment>
<dbReference type="Proteomes" id="UP000193484">
    <property type="component" value="Unassembled WGS sequence"/>
</dbReference>
<organism evidence="3 4">
    <name type="scientific">Mycolicibacterium fallax</name>
    <name type="common">Mycobacterium fallax</name>
    <dbReference type="NCBI Taxonomy" id="1793"/>
    <lineage>
        <taxon>Bacteria</taxon>
        <taxon>Bacillati</taxon>
        <taxon>Actinomycetota</taxon>
        <taxon>Actinomycetes</taxon>
        <taxon>Mycobacteriales</taxon>
        <taxon>Mycobacteriaceae</taxon>
        <taxon>Mycolicibacterium</taxon>
    </lineage>
</organism>
<proteinExistence type="predicted"/>
<evidence type="ECO:0000256" key="1">
    <source>
        <dbReference type="SAM" id="MobiDB-lite"/>
    </source>
</evidence>
<accession>A0A1X1RLM9</accession>
<evidence type="ECO:0000313" key="3">
    <source>
        <dbReference type="EMBL" id="ORV09069.1"/>
    </source>
</evidence>
<keyword evidence="2" id="KW-0812">Transmembrane</keyword>
<keyword evidence="2" id="KW-0472">Membrane</keyword>
<dbReference type="EMBL" id="LQOJ01000011">
    <property type="protein sequence ID" value="ORV09069.1"/>
    <property type="molecule type" value="Genomic_DNA"/>
</dbReference>
<name>A0A1X1RLM9_MYCFA</name>
<evidence type="ECO:0000313" key="4">
    <source>
        <dbReference type="Proteomes" id="UP000193484"/>
    </source>
</evidence>
<protein>
    <submittedName>
        <fullName evidence="3">Uncharacterized protein</fullName>
    </submittedName>
</protein>
<feature type="region of interest" description="Disordered" evidence="1">
    <location>
        <begin position="52"/>
        <end position="86"/>
    </location>
</feature>
<dbReference type="STRING" id="1793.AWC04_01730"/>
<reference evidence="3 4" key="1">
    <citation type="submission" date="2016-01" db="EMBL/GenBank/DDBJ databases">
        <title>The new phylogeny of the genus Mycobacterium.</title>
        <authorList>
            <person name="Tarcisio F."/>
            <person name="Conor M."/>
            <person name="Antonella G."/>
            <person name="Elisabetta G."/>
            <person name="Giulia F.S."/>
            <person name="Sara T."/>
            <person name="Anna F."/>
            <person name="Clotilde B."/>
            <person name="Roberto B."/>
            <person name="Veronica D.S."/>
            <person name="Fabio R."/>
            <person name="Monica P."/>
            <person name="Olivier J."/>
            <person name="Enrico T."/>
            <person name="Nicola S."/>
        </authorList>
    </citation>
    <scope>NUCLEOTIDE SEQUENCE [LARGE SCALE GENOMIC DNA]</scope>
    <source>
        <strain evidence="3 4">DSM 44179</strain>
    </source>
</reference>